<dbReference type="EMBL" id="CP063144">
    <property type="protein sequence ID" value="QOR94643.1"/>
    <property type="molecule type" value="Genomic_DNA"/>
</dbReference>
<evidence type="ECO:0000313" key="1">
    <source>
        <dbReference type="EMBL" id="QOR94643.1"/>
    </source>
</evidence>
<organism evidence="1 2">
    <name type="scientific">Thermosphaera chiliense</name>
    <dbReference type="NCBI Taxonomy" id="3402707"/>
    <lineage>
        <taxon>Archaea</taxon>
        <taxon>Thermoproteota</taxon>
        <taxon>Thermoprotei</taxon>
        <taxon>Desulfurococcales</taxon>
        <taxon>Desulfurococcaceae</taxon>
        <taxon>Thermosphaera</taxon>
    </lineage>
</organism>
<dbReference type="RefSeq" id="WP_193436440.1">
    <property type="nucleotide sequence ID" value="NZ_CP063144.1"/>
</dbReference>
<dbReference type="GeneID" id="59454059"/>
<name>A0A7M1UT05_9CREN</name>
<keyword evidence="2" id="KW-1185">Reference proteome</keyword>
<gene>
    <name evidence="1" type="ORF">IMZ38_01535</name>
</gene>
<accession>A0A7M1UT05</accession>
<protein>
    <submittedName>
        <fullName evidence="1">Uncharacterized protein</fullName>
    </submittedName>
</protein>
<dbReference type="Proteomes" id="UP000593766">
    <property type="component" value="Chromosome"/>
</dbReference>
<dbReference type="KEGG" id="tcs:IMZ38_01535"/>
<dbReference type="OrthoDB" id="17225at2157"/>
<proteinExistence type="predicted"/>
<evidence type="ECO:0000313" key="2">
    <source>
        <dbReference type="Proteomes" id="UP000593766"/>
    </source>
</evidence>
<dbReference type="AlphaFoldDB" id="A0A7M1UT05"/>
<sequence length="53" mass="6467">MGCWLLKCRECGETWKLLVSFPLRKEFKQLYHYCSKCGRNTYHEIIDYVEDEC</sequence>
<reference evidence="1 2" key="1">
    <citation type="submission" date="2020-10" db="EMBL/GenBank/DDBJ databases">
        <title>Complete genome sequence of Thermosphaera aggregans strain 3507.</title>
        <authorList>
            <person name="Zayulina K.S."/>
            <person name="Elcheninov A.G."/>
            <person name="Toshchakov S.V."/>
            <person name="Kublanov I.V."/>
            <person name="Kochetkova T.V."/>
        </authorList>
    </citation>
    <scope>NUCLEOTIDE SEQUENCE [LARGE SCALE GENOMIC DNA]</scope>
    <source>
        <strain evidence="1 2">3507</strain>
    </source>
</reference>